<gene>
    <name evidence="1" type="ORF">LCGC14_1429170</name>
</gene>
<dbReference type="EMBL" id="LAZR01009610">
    <property type="protein sequence ID" value="KKM71586.1"/>
    <property type="molecule type" value="Genomic_DNA"/>
</dbReference>
<reference evidence="1" key="1">
    <citation type="journal article" date="2015" name="Nature">
        <title>Complex archaea that bridge the gap between prokaryotes and eukaryotes.</title>
        <authorList>
            <person name="Spang A."/>
            <person name="Saw J.H."/>
            <person name="Jorgensen S.L."/>
            <person name="Zaremba-Niedzwiedzka K."/>
            <person name="Martijn J."/>
            <person name="Lind A.E."/>
            <person name="van Eijk R."/>
            <person name="Schleper C."/>
            <person name="Guy L."/>
            <person name="Ettema T.J."/>
        </authorList>
    </citation>
    <scope>NUCLEOTIDE SEQUENCE</scope>
</reference>
<dbReference type="AlphaFoldDB" id="A0A0F9KA88"/>
<accession>A0A0F9KA88</accession>
<protein>
    <submittedName>
        <fullName evidence="1">Uncharacterized protein</fullName>
    </submittedName>
</protein>
<sequence length="76" mass="8975">MNESITFAQKVYFVLCEPVEINALPVHYWSDSTYTAQYKLIHKVLLTYLEFVGTVLYFLGNGSGPRWAWYNFYGFY</sequence>
<name>A0A0F9KA88_9ZZZZ</name>
<organism evidence="1">
    <name type="scientific">marine sediment metagenome</name>
    <dbReference type="NCBI Taxonomy" id="412755"/>
    <lineage>
        <taxon>unclassified sequences</taxon>
        <taxon>metagenomes</taxon>
        <taxon>ecological metagenomes</taxon>
    </lineage>
</organism>
<proteinExistence type="predicted"/>
<evidence type="ECO:0000313" key="1">
    <source>
        <dbReference type="EMBL" id="KKM71586.1"/>
    </source>
</evidence>
<comment type="caution">
    <text evidence="1">The sequence shown here is derived from an EMBL/GenBank/DDBJ whole genome shotgun (WGS) entry which is preliminary data.</text>
</comment>